<dbReference type="RefSeq" id="WP_224034221.1">
    <property type="nucleotide sequence ID" value="NZ_AP024849.1"/>
</dbReference>
<organism evidence="1 2">
    <name type="scientific">Clostridium gelidum</name>
    <dbReference type="NCBI Taxonomy" id="704125"/>
    <lineage>
        <taxon>Bacteria</taxon>
        <taxon>Bacillati</taxon>
        <taxon>Bacillota</taxon>
        <taxon>Clostridia</taxon>
        <taxon>Eubacteriales</taxon>
        <taxon>Clostridiaceae</taxon>
        <taxon>Clostridium</taxon>
    </lineage>
</organism>
<evidence type="ECO:0008006" key="3">
    <source>
        <dbReference type="Google" id="ProtNLM"/>
    </source>
</evidence>
<dbReference type="SUPFAM" id="SSF54427">
    <property type="entry name" value="NTF2-like"/>
    <property type="match status" value="1"/>
</dbReference>
<dbReference type="Proteomes" id="UP000824633">
    <property type="component" value="Chromosome"/>
</dbReference>
<dbReference type="InterPro" id="IPR032710">
    <property type="entry name" value="NTF2-like_dom_sf"/>
</dbReference>
<proteinExistence type="predicted"/>
<evidence type="ECO:0000313" key="1">
    <source>
        <dbReference type="EMBL" id="BCZ47914.1"/>
    </source>
</evidence>
<dbReference type="EMBL" id="AP024849">
    <property type="protein sequence ID" value="BCZ47914.1"/>
    <property type="molecule type" value="Genomic_DNA"/>
</dbReference>
<sequence length="95" mass="11420">MKIRKEKNILENMILLDATPIGLQDFAGINKDYIWVHIKAKSKDYTVNEETNEVIKGKVSRDVHFEEYWKFIRNEKRWVLDSIKQVDQITDLDYF</sequence>
<gene>
    <name evidence="1" type="ORF">psyc5s11_39810</name>
</gene>
<evidence type="ECO:0000313" key="2">
    <source>
        <dbReference type="Proteomes" id="UP000824633"/>
    </source>
</evidence>
<reference evidence="2" key="1">
    <citation type="submission" date="2021-07" db="EMBL/GenBank/DDBJ databases">
        <title>Complete genome sequencing of a Clostridium isolate.</title>
        <authorList>
            <person name="Ueki A."/>
            <person name="Tonouchi A."/>
        </authorList>
    </citation>
    <scope>NUCLEOTIDE SEQUENCE [LARGE SCALE GENOMIC DNA]</scope>
    <source>
        <strain evidence="2">C5S11</strain>
    </source>
</reference>
<keyword evidence="2" id="KW-1185">Reference proteome</keyword>
<name>A0ABN6J0P0_9CLOT</name>
<protein>
    <recommendedName>
        <fullName evidence="3">Tim44-like domain-containing protein</fullName>
    </recommendedName>
</protein>
<accession>A0ABN6J0P0</accession>